<evidence type="ECO:0000313" key="8">
    <source>
        <dbReference type="EMBL" id="BBB30781.1"/>
    </source>
</evidence>
<dbReference type="GO" id="GO:0046677">
    <property type="term" value="P:response to antibiotic"/>
    <property type="evidence" value="ECO:0007669"/>
    <property type="project" value="TreeGrafter"/>
</dbReference>
<evidence type="ECO:0000256" key="3">
    <source>
        <dbReference type="SAM" id="SignalP"/>
    </source>
</evidence>
<dbReference type="NCBIfam" id="TIGR01730">
    <property type="entry name" value="RND_mfp"/>
    <property type="match status" value="1"/>
</dbReference>
<protein>
    <submittedName>
        <fullName evidence="8">RND family efflux transporter MFP subunit</fullName>
    </submittedName>
</protein>
<evidence type="ECO:0000259" key="6">
    <source>
        <dbReference type="Pfam" id="PF25944"/>
    </source>
</evidence>
<dbReference type="InterPro" id="IPR058627">
    <property type="entry name" value="MdtA-like_C"/>
</dbReference>
<dbReference type="GO" id="GO:0005886">
    <property type="term" value="C:plasma membrane"/>
    <property type="evidence" value="ECO:0007669"/>
    <property type="project" value="UniProtKB-SubCell"/>
</dbReference>
<reference evidence="8 9" key="1">
    <citation type="journal article" date="2008" name="Int. J. Syst. Evol. Microbiol.">
        <title>Neptunomonas japonica sp. nov., an Osedax japonicus symbiont-like bacterium isolated from sediment adjacent to sperm whale carcasses off Kagoshima, Japan.</title>
        <authorList>
            <person name="Miyazaki M."/>
            <person name="Nogi Y."/>
            <person name="Fujiwara Y."/>
            <person name="Kawato M."/>
            <person name="Kubokawa K."/>
            <person name="Horikoshi K."/>
        </authorList>
    </citation>
    <scope>NUCLEOTIDE SEQUENCE [LARGE SCALE GENOMIC DNA]</scope>
    <source>
        <strain evidence="8 9">JAMM 1380</strain>
    </source>
</reference>
<dbReference type="InterPro" id="IPR058624">
    <property type="entry name" value="MdtA-like_HH"/>
</dbReference>
<dbReference type="PANTHER" id="PTHR30158:SF3">
    <property type="entry name" value="MULTIDRUG EFFLUX PUMP SUBUNIT ACRA-RELATED"/>
    <property type="match status" value="1"/>
</dbReference>
<gene>
    <name evidence="8" type="ORF">NEJAP_2841</name>
</gene>
<evidence type="ECO:0000259" key="7">
    <source>
        <dbReference type="Pfam" id="PF25967"/>
    </source>
</evidence>
<name>A0A7R6SWU3_9GAMM</name>
<dbReference type="AlphaFoldDB" id="A0A7R6SWU3"/>
<keyword evidence="3" id="KW-0732">Signal</keyword>
<dbReference type="GO" id="GO:0022857">
    <property type="term" value="F:transmembrane transporter activity"/>
    <property type="evidence" value="ECO:0007669"/>
    <property type="project" value="InterPro"/>
</dbReference>
<dbReference type="Gene3D" id="2.40.50.100">
    <property type="match status" value="1"/>
</dbReference>
<feature type="signal peptide" evidence="3">
    <location>
        <begin position="1"/>
        <end position="16"/>
    </location>
</feature>
<sequence length="374" mass="39728">MKPLIYLLLMSSVALAITGCNQNDAAAPAVKTPPPSVIVADVISQQIAGGTVFIGRTHATEKVDLIARVQGFLKAKHFAEGSSVKKGDVLYEVETERYDALVAQSKAKVAADRAKQTEASLQLKRLRALSKKRLASRQDLDAAVASEQAAKAGVQESKAKLQDTELNLSYTKIIAPFSGQIGAAAVDVGNLVGPESGVLATIIDLSEMDVTINISDTQYLAFTKLTAQRAEEGKAELNIVPKLILADGSEYAQKGVVRFIGNEVEAATGTIPLTIRFPNPTQLLRPGLFVTVNMSSAETEALLTVPQSSVQTGQGGYSVLVVGAENKVEQRVIQLGERTGNDWIVVAGLKMGERIIVEGLQKAKPGRTVNPVSL</sequence>
<dbReference type="RefSeq" id="WP_201347941.1">
    <property type="nucleotide sequence ID" value="NZ_AP014546.1"/>
</dbReference>
<evidence type="ECO:0000256" key="2">
    <source>
        <dbReference type="ARBA" id="ARBA00009477"/>
    </source>
</evidence>
<organism evidence="8 9">
    <name type="scientific">Neptunomonas japonica JAMM 1380</name>
    <dbReference type="NCBI Taxonomy" id="1441457"/>
    <lineage>
        <taxon>Bacteria</taxon>
        <taxon>Pseudomonadati</taxon>
        <taxon>Pseudomonadota</taxon>
        <taxon>Gammaproteobacteria</taxon>
        <taxon>Oceanospirillales</taxon>
        <taxon>Oceanospirillaceae</taxon>
        <taxon>Neptunomonas</taxon>
    </lineage>
</organism>
<dbReference type="Proteomes" id="UP000595332">
    <property type="component" value="Chromosome"/>
</dbReference>
<dbReference type="Gene3D" id="1.10.287.470">
    <property type="entry name" value="Helix hairpin bin"/>
    <property type="match status" value="1"/>
</dbReference>
<dbReference type="InterPro" id="IPR006143">
    <property type="entry name" value="RND_pump_MFP"/>
</dbReference>
<dbReference type="PANTHER" id="PTHR30158">
    <property type="entry name" value="ACRA/E-RELATED COMPONENT OF DRUG EFFLUX TRANSPORTER"/>
    <property type="match status" value="1"/>
</dbReference>
<feature type="chain" id="PRO_5032668935" evidence="3">
    <location>
        <begin position="17"/>
        <end position="374"/>
    </location>
</feature>
<proteinExistence type="inferred from homology"/>
<evidence type="ECO:0000256" key="1">
    <source>
        <dbReference type="ARBA" id="ARBA00004519"/>
    </source>
</evidence>
<dbReference type="EMBL" id="AP014546">
    <property type="protein sequence ID" value="BBB30781.1"/>
    <property type="molecule type" value="Genomic_DNA"/>
</dbReference>
<dbReference type="Pfam" id="PF25944">
    <property type="entry name" value="Beta-barrel_RND"/>
    <property type="match status" value="1"/>
</dbReference>
<evidence type="ECO:0000313" key="9">
    <source>
        <dbReference type="Proteomes" id="UP000595332"/>
    </source>
</evidence>
<dbReference type="SUPFAM" id="SSF111369">
    <property type="entry name" value="HlyD-like secretion proteins"/>
    <property type="match status" value="1"/>
</dbReference>
<accession>A0A7R6SWU3</accession>
<feature type="domain" description="Multidrug resistance protein MdtA-like C-terminal permuted SH3" evidence="7">
    <location>
        <begin position="303"/>
        <end position="362"/>
    </location>
</feature>
<evidence type="ECO:0000259" key="5">
    <source>
        <dbReference type="Pfam" id="PF25917"/>
    </source>
</evidence>
<keyword evidence="9" id="KW-1185">Reference proteome</keyword>
<comment type="similarity">
    <text evidence="2">Belongs to the membrane fusion protein (MFP) (TC 8.A.1) family.</text>
</comment>
<comment type="subcellular location">
    <subcellularLocation>
        <location evidence="1">Cell inner membrane</location>
        <topology evidence="1">Lipid-anchor</topology>
    </subcellularLocation>
</comment>
<dbReference type="Pfam" id="PF25967">
    <property type="entry name" value="RND-MFP_C"/>
    <property type="match status" value="1"/>
</dbReference>
<dbReference type="Gene3D" id="2.40.30.170">
    <property type="match status" value="1"/>
</dbReference>
<dbReference type="KEGG" id="njp:NEJAP_2841"/>
<dbReference type="FunFam" id="2.40.420.20:FF:000001">
    <property type="entry name" value="Efflux RND transporter periplasmic adaptor subunit"/>
    <property type="match status" value="1"/>
</dbReference>
<dbReference type="Gene3D" id="2.40.420.20">
    <property type="match status" value="1"/>
</dbReference>
<feature type="domain" description="Multidrug resistance protein MdtA-like alpha-helical hairpin" evidence="4">
    <location>
        <begin position="103"/>
        <end position="171"/>
    </location>
</feature>
<dbReference type="InterPro" id="IPR058626">
    <property type="entry name" value="MdtA-like_b-barrel"/>
</dbReference>
<dbReference type="PROSITE" id="PS51257">
    <property type="entry name" value="PROKAR_LIPOPROTEIN"/>
    <property type="match status" value="1"/>
</dbReference>
<dbReference type="InterPro" id="IPR058625">
    <property type="entry name" value="MdtA-like_BSH"/>
</dbReference>
<evidence type="ECO:0000259" key="4">
    <source>
        <dbReference type="Pfam" id="PF25876"/>
    </source>
</evidence>
<dbReference type="Pfam" id="PF25917">
    <property type="entry name" value="BSH_RND"/>
    <property type="match status" value="1"/>
</dbReference>
<feature type="domain" description="Multidrug resistance protein MdtA-like barrel-sandwich hybrid" evidence="5">
    <location>
        <begin position="61"/>
        <end position="192"/>
    </location>
</feature>
<dbReference type="Pfam" id="PF25876">
    <property type="entry name" value="HH_MFP_RND"/>
    <property type="match status" value="1"/>
</dbReference>
<feature type="domain" description="Multidrug resistance protein MdtA-like beta-barrel" evidence="6">
    <location>
        <begin position="232"/>
        <end position="295"/>
    </location>
</feature>